<dbReference type="EMBL" id="DRND01000329">
    <property type="protein sequence ID" value="HFC47053.1"/>
    <property type="molecule type" value="Genomic_DNA"/>
</dbReference>
<dbReference type="EC" id="2.7.13.3" evidence="2"/>
<accession>A0A7V2WTE4</accession>
<dbReference type="GO" id="GO:0000155">
    <property type="term" value="F:phosphorelay sensor kinase activity"/>
    <property type="evidence" value="ECO:0007669"/>
    <property type="project" value="InterPro"/>
</dbReference>
<sequence length="382" mass="43025">AVPYECNETSEESLVLDRKNHLFVLSIRRHYGEGCVVCALHAKDFERLQDKIGLVAVVKALEQVDGVLFIDVDSGRIPSIEVRPELSSSLVSVRIPIGDRVLKVCLDASLYSDTIKRLWRNFLTMSLFLLISGGVLSYWLYLIQRRAMMRAVEMEKALGKQREEAMIGRAAATIAHEVRNPLNAIHMGLQRILLESDYLREDERRMIEISLESVKRVNGIVSDLLSFSRPITLKTGPVDICKVLEEMMIFLNLERKGIRVTRACKEDPIVIEADEGLIKQLFLNLLKNALEAQPRGGYLDIDVERDGDGVAIILRNGGKVPSEDEIERILEPYFTMKTKGSGIGLPFSRRIVLAHSGRFSVASKNGVFEVRIWLPRKGGRKA</sequence>
<evidence type="ECO:0000256" key="8">
    <source>
        <dbReference type="ARBA" id="ARBA00023012"/>
    </source>
</evidence>
<evidence type="ECO:0000256" key="2">
    <source>
        <dbReference type="ARBA" id="ARBA00012438"/>
    </source>
</evidence>
<dbReference type="InterPro" id="IPR003594">
    <property type="entry name" value="HATPase_dom"/>
</dbReference>
<dbReference type="Gene3D" id="1.10.287.130">
    <property type="match status" value="1"/>
</dbReference>
<dbReference type="SUPFAM" id="SSF55874">
    <property type="entry name" value="ATPase domain of HSP90 chaperone/DNA topoisomerase II/histidine kinase"/>
    <property type="match status" value="1"/>
</dbReference>
<dbReference type="PANTHER" id="PTHR43065:SF10">
    <property type="entry name" value="PEROXIDE STRESS-ACTIVATED HISTIDINE KINASE MAK3"/>
    <property type="match status" value="1"/>
</dbReference>
<evidence type="ECO:0000256" key="1">
    <source>
        <dbReference type="ARBA" id="ARBA00000085"/>
    </source>
</evidence>
<protein>
    <recommendedName>
        <fullName evidence="2">histidine kinase</fullName>
        <ecNumber evidence="2">2.7.13.3</ecNumber>
    </recommendedName>
</protein>
<dbReference type="InterPro" id="IPR036097">
    <property type="entry name" value="HisK_dim/P_sf"/>
</dbReference>
<dbReference type="SMART" id="SM00387">
    <property type="entry name" value="HATPase_c"/>
    <property type="match status" value="1"/>
</dbReference>
<keyword evidence="6" id="KW-0418">Kinase</keyword>
<gene>
    <name evidence="11" type="ORF">ENJ63_04145</name>
</gene>
<dbReference type="InterPro" id="IPR004358">
    <property type="entry name" value="Sig_transdc_His_kin-like_C"/>
</dbReference>
<keyword evidence="9" id="KW-0812">Transmembrane</keyword>
<evidence type="ECO:0000256" key="4">
    <source>
        <dbReference type="ARBA" id="ARBA00022679"/>
    </source>
</evidence>
<dbReference type="Gene3D" id="3.30.565.10">
    <property type="entry name" value="Histidine kinase-like ATPase, C-terminal domain"/>
    <property type="match status" value="1"/>
</dbReference>
<dbReference type="CDD" id="cd00082">
    <property type="entry name" value="HisKA"/>
    <property type="match status" value="1"/>
</dbReference>
<keyword evidence="9" id="KW-0472">Membrane</keyword>
<dbReference type="InterPro" id="IPR036890">
    <property type="entry name" value="HATPase_C_sf"/>
</dbReference>
<reference evidence="11" key="1">
    <citation type="journal article" date="2020" name="mSystems">
        <title>Genome- and Community-Level Interaction Insights into Carbon Utilization and Element Cycling Functions of Hydrothermarchaeota in Hydrothermal Sediment.</title>
        <authorList>
            <person name="Zhou Z."/>
            <person name="Liu Y."/>
            <person name="Xu W."/>
            <person name="Pan J."/>
            <person name="Luo Z.H."/>
            <person name="Li M."/>
        </authorList>
    </citation>
    <scope>NUCLEOTIDE SEQUENCE [LARGE SCALE GENOMIC DNA]</scope>
    <source>
        <strain evidence="11">HyVt-503</strain>
    </source>
</reference>
<keyword evidence="3" id="KW-0597">Phosphoprotein</keyword>
<comment type="caution">
    <text evidence="11">The sequence shown here is derived from an EMBL/GenBank/DDBJ whole genome shotgun (WGS) entry which is preliminary data.</text>
</comment>
<dbReference type="Pfam" id="PF02518">
    <property type="entry name" value="HATPase_c"/>
    <property type="match status" value="1"/>
</dbReference>
<dbReference type="InterPro" id="IPR003661">
    <property type="entry name" value="HisK_dim/P_dom"/>
</dbReference>
<keyword evidence="9" id="KW-1133">Transmembrane helix</keyword>
<evidence type="ECO:0000256" key="7">
    <source>
        <dbReference type="ARBA" id="ARBA00022840"/>
    </source>
</evidence>
<dbReference type="SUPFAM" id="SSF47384">
    <property type="entry name" value="Homodimeric domain of signal transducing histidine kinase"/>
    <property type="match status" value="1"/>
</dbReference>
<dbReference type="SMART" id="SM00388">
    <property type="entry name" value="HisKA"/>
    <property type="match status" value="1"/>
</dbReference>
<dbReference type="PROSITE" id="PS50109">
    <property type="entry name" value="HIS_KIN"/>
    <property type="match status" value="1"/>
</dbReference>
<evidence type="ECO:0000256" key="5">
    <source>
        <dbReference type="ARBA" id="ARBA00022741"/>
    </source>
</evidence>
<feature type="transmembrane region" description="Helical" evidence="9">
    <location>
        <begin position="122"/>
        <end position="141"/>
    </location>
</feature>
<feature type="domain" description="Histidine kinase" evidence="10">
    <location>
        <begin position="173"/>
        <end position="378"/>
    </location>
</feature>
<name>A0A7V2WTE4_9BACT</name>
<organism evidence="11">
    <name type="scientific">Dissulfuribacter thermophilus</name>
    <dbReference type="NCBI Taxonomy" id="1156395"/>
    <lineage>
        <taxon>Bacteria</taxon>
        <taxon>Pseudomonadati</taxon>
        <taxon>Thermodesulfobacteriota</taxon>
        <taxon>Dissulfuribacteria</taxon>
        <taxon>Dissulfuribacterales</taxon>
        <taxon>Dissulfuribacteraceae</taxon>
        <taxon>Dissulfuribacter</taxon>
    </lineage>
</organism>
<keyword evidence="7" id="KW-0067">ATP-binding</keyword>
<evidence type="ECO:0000256" key="3">
    <source>
        <dbReference type="ARBA" id="ARBA00022553"/>
    </source>
</evidence>
<comment type="catalytic activity">
    <reaction evidence="1">
        <text>ATP + protein L-histidine = ADP + protein N-phospho-L-histidine.</text>
        <dbReference type="EC" id="2.7.13.3"/>
    </reaction>
</comment>
<feature type="non-terminal residue" evidence="11">
    <location>
        <position position="1"/>
    </location>
</feature>
<keyword evidence="8" id="KW-0902">Two-component regulatory system</keyword>
<dbReference type="InterPro" id="IPR005467">
    <property type="entry name" value="His_kinase_dom"/>
</dbReference>
<dbReference type="PANTHER" id="PTHR43065">
    <property type="entry name" value="SENSOR HISTIDINE KINASE"/>
    <property type="match status" value="1"/>
</dbReference>
<dbReference type="GO" id="GO:0005524">
    <property type="term" value="F:ATP binding"/>
    <property type="evidence" value="ECO:0007669"/>
    <property type="project" value="UniProtKB-KW"/>
</dbReference>
<proteinExistence type="predicted"/>
<dbReference type="Pfam" id="PF00512">
    <property type="entry name" value="HisKA"/>
    <property type="match status" value="1"/>
</dbReference>
<evidence type="ECO:0000256" key="9">
    <source>
        <dbReference type="SAM" id="Phobius"/>
    </source>
</evidence>
<evidence type="ECO:0000259" key="10">
    <source>
        <dbReference type="PROSITE" id="PS50109"/>
    </source>
</evidence>
<evidence type="ECO:0000256" key="6">
    <source>
        <dbReference type="ARBA" id="ARBA00022777"/>
    </source>
</evidence>
<keyword evidence="5" id="KW-0547">Nucleotide-binding</keyword>
<dbReference type="AlphaFoldDB" id="A0A7V2WTE4"/>
<dbReference type="PRINTS" id="PR00344">
    <property type="entry name" value="BCTRLSENSOR"/>
</dbReference>
<dbReference type="Proteomes" id="UP000885797">
    <property type="component" value="Unassembled WGS sequence"/>
</dbReference>
<keyword evidence="4" id="KW-0808">Transferase</keyword>
<evidence type="ECO:0000313" key="11">
    <source>
        <dbReference type="EMBL" id="HFC47053.1"/>
    </source>
</evidence>